<feature type="non-terminal residue" evidence="1">
    <location>
        <position position="1"/>
    </location>
</feature>
<gene>
    <name evidence="1" type="ORF">AVEN_10718-2_1</name>
</gene>
<keyword evidence="2" id="KW-1185">Reference proteome</keyword>
<dbReference type="Proteomes" id="UP000499080">
    <property type="component" value="Unassembled WGS sequence"/>
</dbReference>
<protein>
    <submittedName>
        <fullName evidence="1">Uncharacterized protein</fullName>
    </submittedName>
</protein>
<proteinExistence type="predicted"/>
<dbReference type="EMBL" id="BGPR01001157">
    <property type="protein sequence ID" value="GBM46875.1"/>
    <property type="molecule type" value="Genomic_DNA"/>
</dbReference>
<accession>A0A4Y2G2I0</accession>
<comment type="caution">
    <text evidence="1">The sequence shown here is derived from an EMBL/GenBank/DDBJ whole genome shotgun (WGS) entry which is preliminary data.</text>
</comment>
<sequence length="56" mass="6152">WVLSSGANAEDTPFIIESLNSFAFCDTLDLIIFERGTSYELSSGTYVGVKLFILEA</sequence>
<name>A0A4Y2G2I0_ARAVE</name>
<organism evidence="1 2">
    <name type="scientific">Araneus ventricosus</name>
    <name type="common">Orbweaver spider</name>
    <name type="synonym">Epeira ventricosa</name>
    <dbReference type="NCBI Taxonomy" id="182803"/>
    <lineage>
        <taxon>Eukaryota</taxon>
        <taxon>Metazoa</taxon>
        <taxon>Ecdysozoa</taxon>
        <taxon>Arthropoda</taxon>
        <taxon>Chelicerata</taxon>
        <taxon>Arachnida</taxon>
        <taxon>Araneae</taxon>
        <taxon>Araneomorphae</taxon>
        <taxon>Entelegynae</taxon>
        <taxon>Araneoidea</taxon>
        <taxon>Araneidae</taxon>
        <taxon>Araneus</taxon>
    </lineage>
</organism>
<reference evidence="1 2" key="1">
    <citation type="journal article" date="2019" name="Sci. Rep.">
        <title>Orb-weaving spider Araneus ventricosus genome elucidates the spidroin gene catalogue.</title>
        <authorList>
            <person name="Kono N."/>
            <person name="Nakamura H."/>
            <person name="Ohtoshi R."/>
            <person name="Moran D.A.P."/>
            <person name="Shinohara A."/>
            <person name="Yoshida Y."/>
            <person name="Fujiwara M."/>
            <person name="Mori M."/>
            <person name="Tomita M."/>
            <person name="Arakawa K."/>
        </authorList>
    </citation>
    <scope>NUCLEOTIDE SEQUENCE [LARGE SCALE GENOMIC DNA]</scope>
</reference>
<evidence type="ECO:0000313" key="2">
    <source>
        <dbReference type="Proteomes" id="UP000499080"/>
    </source>
</evidence>
<evidence type="ECO:0000313" key="1">
    <source>
        <dbReference type="EMBL" id="GBM46875.1"/>
    </source>
</evidence>
<dbReference type="AlphaFoldDB" id="A0A4Y2G2I0"/>